<evidence type="ECO:0000313" key="4">
    <source>
        <dbReference type="EMBL" id="MUP39759.1"/>
    </source>
</evidence>
<reference evidence="5 6" key="1">
    <citation type="submission" date="2019-11" db="EMBL/GenBank/DDBJ databases">
        <title>Draft genome sequence of Labilibaculum sp. strain SYP isolated from Black Sea.</title>
        <authorList>
            <person name="Yadav S."/>
            <person name="Villanueva L."/>
        </authorList>
    </citation>
    <scope>NUCLEOTIDE SEQUENCE [LARGE SCALE GENOMIC DNA]</scope>
    <source>
        <strain evidence="5 6">44</strain>
    </source>
</reference>
<dbReference type="NCBIfam" id="NF004825">
    <property type="entry name" value="PRK06181.1"/>
    <property type="match status" value="1"/>
</dbReference>
<dbReference type="PRINTS" id="PR00081">
    <property type="entry name" value="GDHRDH"/>
</dbReference>
<evidence type="ECO:0000313" key="5">
    <source>
        <dbReference type="EMBL" id="MVB08964.1"/>
    </source>
</evidence>
<organism evidence="4 7">
    <name type="scientific">Labilibaculum euxinus</name>
    <dbReference type="NCBI Taxonomy" id="2686357"/>
    <lineage>
        <taxon>Bacteria</taxon>
        <taxon>Pseudomonadati</taxon>
        <taxon>Bacteroidota</taxon>
        <taxon>Bacteroidia</taxon>
        <taxon>Marinilabiliales</taxon>
        <taxon>Marinifilaceae</taxon>
        <taxon>Labilibaculum</taxon>
    </lineage>
</organism>
<comment type="caution">
    <text evidence="4">The sequence shown here is derived from an EMBL/GenBank/DDBJ whole genome shotgun (WGS) entry which is preliminary data.</text>
</comment>
<keyword evidence="6" id="KW-1185">Reference proteome</keyword>
<dbReference type="Gene3D" id="3.40.50.720">
    <property type="entry name" value="NAD(P)-binding Rossmann-like Domain"/>
    <property type="match status" value="1"/>
</dbReference>
<reference evidence="4 7" key="2">
    <citation type="submission" date="2019-12" db="EMBL/GenBank/DDBJ databases">
        <title>Draft genome sequence of Labilibaculum sp. strain 44 isolated from deep waters of Black Sea.</title>
        <authorList>
            <person name="Yadav S."/>
            <person name="Villanueva L."/>
        </authorList>
    </citation>
    <scope>NUCLEOTIDE SEQUENCE [LARGE SCALE GENOMIC DNA]</scope>
    <source>
        <strain evidence="4 7">44</strain>
    </source>
</reference>
<dbReference type="Pfam" id="PF00106">
    <property type="entry name" value="adh_short"/>
    <property type="match status" value="1"/>
</dbReference>
<proteinExistence type="inferred from homology"/>
<dbReference type="GO" id="GO:0016491">
    <property type="term" value="F:oxidoreductase activity"/>
    <property type="evidence" value="ECO:0007669"/>
    <property type="project" value="UniProtKB-KW"/>
</dbReference>
<dbReference type="OrthoDB" id="9786056at2"/>
<dbReference type="RefSeq" id="WP_156197134.1">
    <property type="nucleotide sequence ID" value="NZ_QTZN02000060.1"/>
</dbReference>
<dbReference type="Proteomes" id="UP000462449">
    <property type="component" value="Unassembled WGS sequence"/>
</dbReference>
<sequence>MKQKIVVITGASSGIGKALALEFASRGSKIVLAARNLEKLKEVEESILALGNEVLAVKTDVSVEEDCKNLITETVNRFGGVDVLINNAGISMRALFTDLDLSVIKNLMDVNFWGTVYCTKFAMPYITKSKGSVVGVISIAGYIGLPARSGYSASKYAIRGFLDTLRVENLKTGVHVLVAAPGFTASNVRNVALTADGSMQGETPRDESKMMSAEECARLIAIAVVKRKRELIMTFMEGKLTVWLKKWFPSLLEKLTYNHMAKEPDSPLK</sequence>
<dbReference type="PANTHER" id="PTHR44196">
    <property type="entry name" value="DEHYDROGENASE/REDUCTASE SDR FAMILY MEMBER 7B"/>
    <property type="match status" value="1"/>
</dbReference>
<dbReference type="PROSITE" id="PS00061">
    <property type="entry name" value="ADH_SHORT"/>
    <property type="match status" value="1"/>
</dbReference>
<evidence type="ECO:0000256" key="2">
    <source>
        <dbReference type="ARBA" id="ARBA00023002"/>
    </source>
</evidence>
<dbReference type="SUPFAM" id="SSF51735">
    <property type="entry name" value="NAD(P)-binding Rossmann-fold domains"/>
    <property type="match status" value="1"/>
</dbReference>
<evidence type="ECO:0000313" key="7">
    <source>
        <dbReference type="Proteomes" id="UP000462449"/>
    </source>
</evidence>
<dbReference type="AlphaFoldDB" id="A0A7M4DAT0"/>
<dbReference type="EMBL" id="QTZN02000060">
    <property type="protein sequence ID" value="MVB08964.1"/>
    <property type="molecule type" value="Genomic_DNA"/>
</dbReference>
<dbReference type="InterPro" id="IPR002347">
    <property type="entry name" value="SDR_fam"/>
</dbReference>
<name>A0A7M4DAT0_9BACT</name>
<comment type="similarity">
    <text evidence="1 3">Belongs to the short-chain dehydrogenases/reductases (SDR) family.</text>
</comment>
<gene>
    <name evidence="5" type="ORF">DWB62_018255</name>
    <name evidence="4" type="ORF">GNY23_18255</name>
</gene>
<evidence type="ECO:0000313" key="6">
    <source>
        <dbReference type="Proteomes" id="UP000285951"/>
    </source>
</evidence>
<evidence type="ECO:0000256" key="1">
    <source>
        <dbReference type="ARBA" id="ARBA00006484"/>
    </source>
</evidence>
<accession>A0A7M4DAT0</accession>
<dbReference type="PANTHER" id="PTHR44196:SF1">
    <property type="entry name" value="DEHYDROGENASE_REDUCTASE SDR FAMILY MEMBER 7B"/>
    <property type="match status" value="1"/>
</dbReference>
<dbReference type="InterPro" id="IPR020904">
    <property type="entry name" value="Sc_DH/Rdtase_CS"/>
</dbReference>
<dbReference type="Proteomes" id="UP000285951">
    <property type="component" value="Unassembled WGS sequence"/>
</dbReference>
<dbReference type="InterPro" id="IPR036291">
    <property type="entry name" value="NAD(P)-bd_dom_sf"/>
</dbReference>
<dbReference type="EMBL" id="WOTW01000060">
    <property type="protein sequence ID" value="MUP39759.1"/>
    <property type="molecule type" value="Genomic_DNA"/>
</dbReference>
<keyword evidence="2" id="KW-0560">Oxidoreductase</keyword>
<evidence type="ECO:0000256" key="3">
    <source>
        <dbReference type="RuleBase" id="RU000363"/>
    </source>
</evidence>
<dbReference type="GO" id="GO:0016020">
    <property type="term" value="C:membrane"/>
    <property type="evidence" value="ECO:0007669"/>
    <property type="project" value="TreeGrafter"/>
</dbReference>
<dbReference type="PRINTS" id="PR00080">
    <property type="entry name" value="SDRFAMILY"/>
</dbReference>
<protein>
    <submittedName>
        <fullName evidence="4">SDR family oxidoreductase</fullName>
    </submittedName>
</protein>